<feature type="transmembrane region" description="Helical" evidence="1">
    <location>
        <begin position="41"/>
        <end position="65"/>
    </location>
</feature>
<sequence>MGYFWIYYLAVLCLFSLSVFLITLSPSVTAVKRLKLAKSSLLINWLFVLFSIVSLSLLVYLFYILKVQLEIMT</sequence>
<proteinExistence type="predicted"/>
<gene>
    <name evidence="2" type="ORF">I6N95_15650</name>
</gene>
<dbReference type="AlphaFoldDB" id="A0A940PEE3"/>
<protein>
    <submittedName>
        <fullName evidence="2">Uncharacterized protein</fullName>
    </submittedName>
</protein>
<name>A0A940PEE3_9ENTE</name>
<feature type="transmembrane region" description="Helical" evidence="1">
    <location>
        <begin position="6"/>
        <end position="29"/>
    </location>
</feature>
<evidence type="ECO:0000256" key="1">
    <source>
        <dbReference type="SAM" id="Phobius"/>
    </source>
</evidence>
<evidence type="ECO:0000313" key="2">
    <source>
        <dbReference type="EMBL" id="MBP1042453.1"/>
    </source>
</evidence>
<reference evidence="2" key="1">
    <citation type="submission" date="2020-12" db="EMBL/GenBank/DDBJ databases">
        <title>Vagococcus allomyrinae sp. nov. and Enterococcus lavae sp. nov., isolated from the larvae of Allomyrina dichotoma.</title>
        <authorList>
            <person name="Lee S.D."/>
        </authorList>
    </citation>
    <scope>NUCLEOTIDE SEQUENCE</scope>
    <source>
        <strain evidence="2">BWB3-3</strain>
    </source>
</reference>
<keyword evidence="3" id="KW-1185">Reference proteome</keyword>
<organism evidence="2 3">
    <name type="scientific">Vagococcus allomyrinae</name>
    <dbReference type="NCBI Taxonomy" id="2794353"/>
    <lineage>
        <taxon>Bacteria</taxon>
        <taxon>Bacillati</taxon>
        <taxon>Bacillota</taxon>
        <taxon>Bacilli</taxon>
        <taxon>Lactobacillales</taxon>
        <taxon>Enterococcaceae</taxon>
        <taxon>Vagococcus</taxon>
    </lineage>
</organism>
<dbReference type="RefSeq" id="WP_209529648.1">
    <property type="nucleotide sequence ID" value="NZ_JAEEGA010000010.1"/>
</dbReference>
<keyword evidence="1" id="KW-0812">Transmembrane</keyword>
<dbReference type="EMBL" id="JAEEGA010000010">
    <property type="protein sequence ID" value="MBP1042453.1"/>
    <property type="molecule type" value="Genomic_DNA"/>
</dbReference>
<evidence type="ECO:0000313" key="3">
    <source>
        <dbReference type="Proteomes" id="UP000674938"/>
    </source>
</evidence>
<keyword evidence="1" id="KW-1133">Transmembrane helix</keyword>
<keyword evidence="1" id="KW-0472">Membrane</keyword>
<comment type="caution">
    <text evidence="2">The sequence shown here is derived from an EMBL/GenBank/DDBJ whole genome shotgun (WGS) entry which is preliminary data.</text>
</comment>
<dbReference type="Proteomes" id="UP000674938">
    <property type="component" value="Unassembled WGS sequence"/>
</dbReference>
<accession>A0A940PEE3</accession>